<feature type="region of interest" description="Disordered" evidence="1">
    <location>
        <begin position="30"/>
        <end position="88"/>
    </location>
</feature>
<dbReference type="AlphaFoldDB" id="A0AAW0U5V1"/>
<evidence type="ECO:0000313" key="2">
    <source>
        <dbReference type="EMBL" id="KAK8393752.1"/>
    </source>
</evidence>
<keyword evidence="3" id="KW-1185">Reference proteome</keyword>
<gene>
    <name evidence="2" type="ORF">O3P69_006812</name>
</gene>
<proteinExistence type="predicted"/>
<name>A0AAW0U5V1_SCYPA</name>
<protein>
    <submittedName>
        <fullName evidence="2">Uncharacterized protein</fullName>
    </submittedName>
</protein>
<evidence type="ECO:0000313" key="3">
    <source>
        <dbReference type="Proteomes" id="UP001487740"/>
    </source>
</evidence>
<dbReference type="EMBL" id="JARAKH010000020">
    <property type="protein sequence ID" value="KAK8393752.1"/>
    <property type="molecule type" value="Genomic_DNA"/>
</dbReference>
<reference evidence="2 3" key="1">
    <citation type="submission" date="2023-03" db="EMBL/GenBank/DDBJ databases">
        <title>High-quality genome of Scylla paramamosain provides insights in environmental adaptation.</title>
        <authorList>
            <person name="Zhang L."/>
        </authorList>
    </citation>
    <scope>NUCLEOTIDE SEQUENCE [LARGE SCALE GENOMIC DNA]</scope>
    <source>
        <strain evidence="2">LZ_2023a</strain>
        <tissue evidence="2">Muscle</tissue>
    </source>
</reference>
<organism evidence="2 3">
    <name type="scientific">Scylla paramamosain</name>
    <name type="common">Mud crab</name>
    <dbReference type="NCBI Taxonomy" id="85552"/>
    <lineage>
        <taxon>Eukaryota</taxon>
        <taxon>Metazoa</taxon>
        <taxon>Ecdysozoa</taxon>
        <taxon>Arthropoda</taxon>
        <taxon>Crustacea</taxon>
        <taxon>Multicrustacea</taxon>
        <taxon>Malacostraca</taxon>
        <taxon>Eumalacostraca</taxon>
        <taxon>Eucarida</taxon>
        <taxon>Decapoda</taxon>
        <taxon>Pleocyemata</taxon>
        <taxon>Brachyura</taxon>
        <taxon>Eubrachyura</taxon>
        <taxon>Portunoidea</taxon>
        <taxon>Portunidae</taxon>
        <taxon>Portuninae</taxon>
        <taxon>Scylla</taxon>
    </lineage>
</organism>
<evidence type="ECO:0000256" key="1">
    <source>
        <dbReference type="SAM" id="MobiDB-lite"/>
    </source>
</evidence>
<feature type="compositionally biased region" description="Basic and acidic residues" evidence="1">
    <location>
        <begin position="47"/>
        <end position="76"/>
    </location>
</feature>
<dbReference type="Proteomes" id="UP001487740">
    <property type="component" value="Unassembled WGS sequence"/>
</dbReference>
<comment type="caution">
    <text evidence="2">The sequence shown here is derived from an EMBL/GenBank/DDBJ whole genome shotgun (WGS) entry which is preliminary data.</text>
</comment>
<sequence>MLKIYLRPEVDPVLASFEDVHVLVFDEATFRKEDETGNSANLQTLRTETRRERDEQTDWEMDRRDRQKNDTERPVQEEGSPLARRSGT</sequence>
<accession>A0AAW0U5V1</accession>